<accession>A0AA40EXV6</accession>
<name>A0AA40EXV6_9PEZI</name>
<dbReference type="Proteomes" id="UP001172159">
    <property type="component" value="Unassembled WGS sequence"/>
</dbReference>
<reference evidence="2" key="1">
    <citation type="submission" date="2023-06" db="EMBL/GenBank/DDBJ databases">
        <title>Genome-scale phylogeny and comparative genomics of the fungal order Sordariales.</title>
        <authorList>
            <consortium name="Lawrence Berkeley National Laboratory"/>
            <person name="Hensen N."/>
            <person name="Bonometti L."/>
            <person name="Westerberg I."/>
            <person name="Brannstrom I.O."/>
            <person name="Guillou S."/>
            <person name="Cros-Aarteil S."/>
            <person name="Calhoun S."/>
            <person name="Haridas S."/>
            <person name="Kuo A."/>
            <person name="Mondo S."/>
            <person name="Pangilinan J."/>
            <person name="Riley R."/>
            <person name="Labutti K."/>
            <person name="Andreopoulos B."/>
            <person name="Lipzen A."/>
            <person name="Chen C."/>
            <person name="Yanf M."/>
            <person name="Daum C."/>
            <person name="Ng V."/>
            <person name="Clum A."/>
            <person name="Steindorff A."/>
            <person name="Ohm R."/>
            <person name="Martin F."/>
            <person name="Silar P."/>
            <person name="Natvig D."/>
            <person name="Lalanne C."/>
            <person name="Gautier V."/>
            <person name="Ament-Velasquez S.L."/>
            <person name="Kruys A."/>
            <person name="Hutchinson M.I."/>
            <person name="Powell A.J."/>
            <person name="Barry K."/>
            <person name="Miller A.N."/>
            <person name="Grigoriev I.V."/>
            <person name="Debuchy R."/>
            <person name="Gladieux P."/>
            <person name="Thoren M.H."/>
            <person name="Johannesson H."/>
        </authorList>
    </citation>
    <scope>NUCLEOTIDE SEQUENCE</scope>
    <source>
        <strain evidence="2">CBS 540.89</strain>
    </source>
</reference>
<dbReference type="AlphaFoldDB" id="A0AA40EXV6"/>
<feature type="region of interest" description="Disordered" evidence="1">
    <location>
        <begin position="1095"/>
        <end position="1117"/>
    </location>
</feature>
<proteinExistence type="predicted"/>
<protein>
    <submittedName>
        <fullName evidence="2">Uncharacterized protein</fullName>
    </submittedName>
</protein>
<evidence type="ECO:0000313" key="2">
    <source>
        <dbReference type="EMBL" id="KAK0747411.1"/>
    </source>
</evidence>
<keyword evidence="3" id="KW-1185">Reference proteome</keyword>
<dbReference type="PANTHER" id="PTHR42085:SF6">
    <property type="entry name" value="F-BOX DOMAIN-CONTAINING PROTEIN"/>
    <property type="match status" value="1"/>
</dbReference>
<gene>
    <name evidence="2" type="ORF">B0T21DRAFT_379469</name>
</gene>
<comment type="caution">
    <text evidence="2">The sequence shown here is derived from an EMBL/GenBank/DDBJ whole genome shotgun (WGS) entry which is preliminary data.</text>
</comment>
<sequence>MDVIESGQIMTLSTTPPTRQSALLRVPTSVRNHIYSLCVQASSPYYATSKLIIDLNSSRGSRRSNGPTGSIHSLLLSCRTVHEEMVPLLYSNSMFVIRYSGPGSLKPLRVLSTTALPSLAYLKIVLNQASCHLPSRLWGCCHEDESPYLTPPLPRTTDSEDLCRDSTCKFLTESRSERRRHDPPLRSHDIRGQKMLAEWQSTAASLSKSITPGRLELALVCDITRRDPDLATAVVAPLLFLPRLKDCHVRLSAAPDTRLQRMAEDVVAKTRHMHHSNMPNTSNQPAASKLLNLPREIRLRILEFTDLITPLKEVNWSRLNYGYWPSRMSSLKVEVDPHCPLHIRNGCQFGWCWRRLGDMDQTPIGCFCRFHHSSASSSCRCWASPTALFLVCHKLCEEAQYVFFSGNRFIIRDNFERLDLLDYPYSSFAASDFLKRLVPKRCLPHLRFLELVFPPFSYLTWPRDDHPASHDWRQTLQWARGKLNLPALTLRLEDEYELKERWERFVLGDERYERRCREGEEPVCTMSMHPTRYDHASPMLRLSPHTRRRIYRFLGVASWDHQARYIFDFHRSQHVHEAQKKEKHRVGFHGLLLSCRTIYEEAATLLYSANIFVIHSSSGPFDPLLALTTTALSSLTYLKVVINQTSCHFKASKGHSLDDCCVVTDELFGGGRSWCKANHDKLHQPALRSTNPSAISLLKDWDTAALHLSGISPGRMTLFFVCDVERGDVEAGKLALAPLQRLPRLRRCHVRISKRPDFRLRRLAHDAVLHAVEITPPVKTGSQFTSHFLNLPCELRLRILGFTDLVTPIKEVSWDGQAYRANRPTYWTPHQAGYNEDLQISCRRDHHHGCRFINCWLQPDIFAKYQAGCFCRLKHTAVSSLCRCWEQPTYLFLVCRTLYYEAQHIFFSANRFIIHDYCDPADPDNVPALPWLDSYPNTRLTASRFLKDQVPASSLCSLRFLELTFPAYSHYAWPGPDHTAIKNWTDTIGYIKGKINGPGLTLRVIMAGSPGTPQHAFLPPLARLARGSHGGPLHRFYAHLAYPWAYTDDSLAMIGTDVQKYFHFIRSHEQRLKEQAERLVLGDDLYLKQRSYSNADAQPFQESPPGADEDTPSTDFFHELSHETLNKPLEAWDREEREGKEPRISSWHFWHEIIRSRS</sequence>
<organism evidence="2 3">
    <name type="scientific">Apiosordaria backusii</name>
    <dbReference type="NCBI Taxonomy" id="314023"/>
    <lineage>
        <taxon>Eukaryota</taxon>
        <taxon>Fungi</taxon>
        <taxon>Dikarya</taxon>
        <taxon>Ascomycota</taxon>
        <taxon>Pezizomycotina</taxon>
        <taxon>Sordariomycetes</taxon>
        <taxon>Sordariomycetidae</taxon>
        <taxon>Sordariales</taxon>
        <taxon>Lasiosphaeriaceae</taxon>
        <taxon>Apiosordaria</taxon>
    </lineage>
</organism>
<evidence type="ECO:0000313" key="3">
    <source>
        <dbReference type="Proteomes" id="UP001172159"/>
    </source>
</evidence>
<evidence type="ECO:0000256" key="1">
    <source>
        <dbReference type="SAM" id="MobiDB-lite"/>
    </source>
</evidence>
<dbReference type="PANTHER" id="PTHR42085">
    <property type="entry name" value="F-BOX DOMAIN-CONTAINING PROTEIN"/>
    <property type="match status" value="1"/>
</dbReference>
<dbReference type="EMBL" id="JAUKTV010000001">
    <property type="protein sequence ID" value="KAK0747411.1"/>
    <property type="molecule type" value="Genomic_DNA"/>
</dbReference>
<dbReference type="InterPro" id="IPR038883">
    <property type="entry name" value="AN11006-like"/>
</dbReference>